<keyword evidence="2" id="KW-1185">Reference proteome</keyword>
<reference evidence="1" key="2">
    <citation type="submission" date="2014-03" db="EMBL/GenBank/DDBJ databases">
        <title>Candidatus Competibacter-lineage genomes retrieved from metagenomes reveal functional metabolic diversity.</title>
        <authorList>
            <person name="McIlroy S.J."/>
            <person name="Albertsen M."/>
            <person name="Andresen E.K."/>
            <person name="Saunders A.M."/>
            <person name="Kristiansen R."/>
            <person name="Stokholm-Bjerregaard M."/>
            <person name="Nielsen K.L."/>
            <person name="Nielsen P.H."/>
        </authorList>
    </citation>
    <scope>NUCLEOTIDE SEQUENCE</scope>
    <source>
        <strain evidence="1">Run_A_D11</strain>
    </source>
</reference>
<sequence length="23" mass="2652">MHKSFAAVDEYLVWNVSNALMLL</sequence>
<organism evidence="1 2">
    <name type="scientific">Candidatus Competibacter denitrificans Run_A_D11</name>
    <dbReference type="NCBI Taxonomy" id="1400863"/>
    <lineage>
        <taxon>Bacteria</taxon>
        <taxon>Pseudomonadati</taxon>
        <taxon>Pseudomonadota</taxon>
        <taxon>Gammaproteobacteria</taxon>
        <taxon>Candidatus Competibacteraceae</taxon>
        <taxon>Candidatus Competibacter</taxon>
    </lineage>
</organism>
<evidence type="ECO:0000313" key="2">
    <source>
        <dbReference type="Proteomes" id="UP000035760"/>
    </source>
</evidence>
<proteinExistence type="predicted"/>
<dbReference type="STRING" id="1400863.BN873_360019"/>
<accession>W6MAF8</accession>
<protein>
    <submittedName>
        <fullName evidence="1">Uncharacterized protein</fullName>
    </submittedName>
</protein>
<dbReference type="AlphaFoldDB" id="W6MAF8"/>
<dbReference type="Proteomes" id="UP000035760">
    <property type="component" value="Unassembled WGS sequence"/>
</dbReference>
<name>W6MAF8_9GAMM</name>
<dbReference type="EMBL" id="CBTJ020000043">
    <property type="protein sequence ID" value="CDI02925.1"/>
    <property type="molecule type" value="Genomic_DNA"/>
</dbReference>
<gene>
    <name evidence="1" type="ORF">BN873_360019</name>
</gene>
<evidence type="ECO:0000313" key="1">
    <source>
        <dbReference type="EMBL" id="CDI02925.1"/>
    </source>
</evidence>
<comment type="caution">
    <text evidence="1">The sequence shown here is derived from an EMBL/GenBank/DDBJ whole genome shotgun (WGS) entry which is preliminary data.</text>
</comment>
<reference evidence="1" key="1">
    <citation type="submission" date="2013-07" db="EMBL/GenBank/DDBJ databases">
        <authorList>
            <person name="McIlroy S."/>
        </authorList>
    </citation>
    <scope>NUCLEOTIDE SEQUENCE [LARGE SCALE GENOMIC DNA]</scope>
    <source>
        <strain evidence="1">Run_A_D11</strain>
    </source>
</reference>